<proteinExistence type="predicted"/>
<reference evidence="1" key="1">
    <citation type="submission" date="2018-05" db="EMBL/GenBank/DDBJ databases">
        <authorList>
            <person name="Lanie J.A."/>
            <person name="Ng W.-L."/>
            <person name="Kazmierczak K.M."/>
            <person name="Andrzejewski T.M."/>
            <person name="Davidsen T.M."/>
            <person name="Wayne K.J."/>
            <person name="Tettelin H."/>
            <person name="Glass J.I."/>
            <person name="Rusch D."/>
            <person name="Podicherti R."/>
            <person name="Tsui H.-C.T."/>
            <person name="Winkler M.E."/>
        </authorList>
    </citation>
    <scope>NUCLEOTIDE SEQUENCE</scope>
</reference>
<accession>A0A383ACU1</accession>
<protein>
    <submittedName>
        <fullName evidence="1">Uncharacterized protein</fullName>
    </submittedName>
</protein>
<sequence length="211" mass="24899">MTLFNEGPDVLVDISNVCRDRALLEHGERASWKVFEHVVKAMHRAPIQLGRIHAVADRSLYPILGNYGREQLKTFRKKGLLEETALADERLIGYLFDDNSPFDRAVVLSRDMFDDFRRSHPQIQESKELFLEWRGDTVGLLSIHFRNMQLRTHRRISRKIEEGEMKARKLFRDTIRERALESDFRCDNSDCVVAQLWADRLRELPVYERSR</sequence>
<dbReference type="EMBL" id="UINC01191192">
    <property type="protein sequence ID" value="SVE05706.1"/>
    <property type="molecule type" value="Genomic_DNA"/>
</dbReference>
<feature type="non-terminal residue" evidence="1">
    <location>
        <position position="211"/>
    </location>
</feature>
<name>A0A383ACU1_9ZZZZ</name>
<dbReference type="AlphaFoldDB" id="A0A383ACU1"/>
<evidence type="ECO:0000313" key="1">
    <source>
        <dbReference type="EMBL" id="SVE05706.1"/>
    </source>
</evidence>
<gene>
    <name evidence="1" type="ORF">METZ01_LOCUS458560</name>
</gene>
<organism evidence="1">
    <name type="scientific">marine metagenome</name>
    <dbReference type="NCBI Taxonomy" id="408172"/>
    <lineage>
        <taxon>unclassified sequences</taxon>
        <taxon>metagenomes</taxon>
        <taxon>ecological metagenomes</taxon>
    </lineage>
</organism>